<sequence>MSEAITNKDVKVKKAVRYDTKALVGAVILGVVFVFVQQIAHRIDAVINPASVIVGGVTWAIFTGLVVLLFKQPAGIITSEIQAFVALASGLSPLAPFFIPANGLASLAYSLVSWKLSMDKWSHHIIAQVLSNVVGNICVGLGLYVILRLPIPVIIISSLITTLAGIVGGTIFTKIIYDNVKKSGVLN</sequence>
<dbReference type="EMBL" id="LKET01000043">
    <property type="protein sequence ID" value="KPU43113.1"/>
    <property type="molecule type" value="Genomic_DNA"/>
</dbReference>
<organism evidence="2 3">
    <name type="scientific">Oxobacter pfennigii</name>
    <dbReference type="NCBI Taxonomy" id="36849"/>
    <lineage>
        <taxon>Bacteria</taxon>
        <taxon>Bacillati</taxon>
        <taxon>Bacillota</taxon>
        <taxon>Clostridia</taxon>
        <taxon>Eubacteriales</taxon>
        <taxon>Clostridiaceae</taxon>
        <taxon>Oxobacter</taxon>
    </lineage>
</organism>
<feature type="transmembrane region" description="Helical" evidence="1">
    <location>
        <begin position="154"/>
        <end position="177"/>
    </location>
</feature>
<comment type="caution">
    <text evidence="2">The sequence shown here is derived from an EMBL/GenBank/DDBJ whole genome shotgun (WGS) entry which is preliminary data.</text>
</comment>
<keyword evidence="3" id="KW-1185">Reference proteome</keyword>
<dbReference type="OrthoDB" id="1779260at2"/>
<dbReference type="AlphaFoldDB" id="A0A0P8WXN4"/>
<feature type="transmembrane region" description="Helical" evidence="1">
    <location>
        <begin position="125"/>
        <end position="147"/>
    </location>
</feature>
<evidence type="ECO:0000256" key="1">
    <source>
        <dbReference type="SAM" id="Phobius"/>
    </source>
</evidence>
<protein>
    <submittedName>
        <fullName evidence="2">Uncharacterized protein</fullName>
    </submittedName>
</protein>
<feature type="transmembrane region" description="Helical" evidence="1">
    <location>
        <begin position="46"/>
        <end position="70"/>
    </location>
</feature>
<keyword evidence="1" id="KW-0472">Membrane</keyword>
<proteinExistence type="predicted"/>
<keyword evidence="1" id="KW-0812">Transmembrane</keyword>
<reference evidence="2 3" key="1">
    <citation type="submission" date="2015-09" db="EMBL/GenBank/DDBJ databases">
        <title>Genome sequence of Oxobacter pfennigii DSM 3222.</title>
        <authorList>
            <person name="Poehlein A."/>
            <person name="Bengelsdorf F.R."/>
            <person name="Schiel-Bengelsdorf B."/>
            <person name="Duerre P."/>
            <person name="Daniel R."/>
        </authorList>
    </citation>
    <scope>NUCLEOTIDE SEQUENCE [LARGE SCALE GENOMIC DNA]</scope>
    <source>
        <strain evidence="2 3">DSM 3222</strain>
    </source>
</reference>
<gene>
    <name evidence="2" type="ORF">OXPF_33630</name>
</gene>
<evidence type="ECO:0000313" key="2">
    <source>
        <dbReference type="EMBL" id="KPU43113.1"/>
    </source>
</evidence>
<name>A0A0P8WXN4_9CLOT</name>
<feature type="transmembrane region" description="Helical" evidence="1">
    <location>
        <begin position="21"/>
        <end position="40"/>
    </location>
</feature>
<dbReference type="STRING" id="36849.OXPF_33630"/>
<feature type="transmembrane region" description="Helical" evidence="1">
    <location>
        <begin position="82"/>
        <end position="105"/>
    </location>
</feature>
<accession>A0A0P8WXN4</accession>
<evidence type="ECO:0000313" key="3">
    <source>
        <dbReference type="Proteomes" id="UP000050326"/>
    </source>
</evidence>
<dbReference type="Proteomes" id="UP000050326">
    <property type="component" value="Unassembled WGS sequence"/>
</dbReference>
<keyword evidence="1" id="KW-1133">Transmembrane helix</keyword>
<dbReference type="RefSeq" id="WP_054876356.1">
    <property type="nucleotide sequence ID" value="NZ_LKET01000043.1"/>
</dbReference>